<name>A0A3E0W187_9MICO</name>
<keyword evidence="2" id="KW-1133">Transmembrane helix</keyword>
<evidence type="ECO:0000313" key="4">
    <source>
        <dbReference type="Proteomes" id="UP000256541"/>
    </source>
</evidence>
<accession>A0A3E0W187</accession>
<dbReference type="AlphaFoldDB" id="A0A3E0W187"/>
<reference evidence="3 4" key="1">
    <citation type="submission" date="2017-04" db="EMBL/GenBank/DDBJ databases">
        <title>Comparative genome analysis of Subtercola boreus.</title>
        <authorList>
            <person name="Cho Y.-J."/>
            <person name="Cho A."/>
            <person name="Kim O.-S."/>
            <person name="Lee J.-I."/>
        </authorList>
    </citation>
    <scope>NUCLEOTIDE SEQUENCE [LARGE SCALE GENOMIC DNA]</scope>
    <source>
        <strain evidence="3 4">P27479</strain>
    </source>
</reference>
<feature type="region of interest" description="Disordered" evidence="1">
    <location>
        <begin position="183"/>
        <end position="241"/>
    </location>
</feature>
<organism evidence="3 4">
    <name type="scientific">Subtercola boreus</name>
    <dbReference type="NCBI Taxonomy" id="120213"/>
    <lineage>
        <taxon>Bacteria</taxon>
        <taxon>Bacillati</taxon>
        <taxon>Actinomycetota</taxon>
        <taxon>Actinomycetes</taxon>
        <taxon>Micrococcales</taxon>
        <taxon>Microbacteriaceae</taxon>
        <taxon>Subtercola</taxon>
    </lineage>
</organism>
<evidence type="ECO:0000313" key="3">
    <source>
        <dbReference type="EMBL" id="RFA15916.1"/>
    </source>
</evidence>
<comment type="caution">
    <text evidence="3">The sequence shown here is derived from an EMBL/GenBank/DDBJ whole genome shotgun (WGS) entry which is preliminary data.</text>
</comment>
<evidence type="ECO:0000256" key="2">
    <source>
        <dbReference type="SAM" id="Phobius"/>
    </source>
</evidence>
<evidence type="ECO:0000256" key="1">
    <source>
        <dbReference type="SAM" id="MobiDB-lite"/>
    </source>
</evidence>
<feature type="transmembrane region" description="Helical" evidence="2">
    <location>
        <begin position="12"/>
        <end position="32"/>
    </location>
</feature>
<dbReference type="EMBL" id="NBXB01000017">
    <property type="protein sequence ID" value="RFA15916.1"/>
    <property type="molecule type" value="Genomic_DNA"/>
</dbReference>
<proteinExistence type="predicted"/>
<sequence>MPPKFLRYRSPWWGYAIAAYVLLAVCLAVGLTQQHSELMVASSVCLPLPSAMVLRALGPVRSMRFSAGACELTGGVGRRTVRLSNYAFVQCYRMPPRTFHIEGGVLVALYRNEGRHPLGKLLNETLPRVSLRRTTIVILTGWREPDVGPVHNTVMEACLRQACRAAGMVIEEHHNEYFSRKWTATRPRRRRDSHHTRPAAHPDPEGAPAPHPNRAPALQPGLASQPDPDPDSAPTARAINM</sequence>
<dbReference type="Proteomes" id="UP000256541">
    <property type="component" value="Unassembled WGS sequence"/>
</dbReference>
<gene>
    <name evidence="3" type="ORF">B7R22_05850</name>
</gene>
<keyword evidence="2" id="KW-0472">Membrane</keyword>
<dbReference type="RefSeq" id="WP_116410846.1">
    <property type="nucleotide sequence ID" value="NZ_NBXB01000017.1"/>
</dbReference>
<feature type="compositionally biased region" description="Basic residues" evidence="1">
    <location>
        <begin position="186"/>
        <end position="198"/>
    </location>
</feature>
<keyword evidence="2" id="KW-0812">Transmembrane</keyword>
<protein>
    <submittedName>
        <fullName evidence="3">Uncharacterized protein</fullName>
    </submittedName>
</protein>